<keyword evidence="2" id="KW-1185">Reference proteome</keyword>
<gene>
    <name evidence="1" type="ORF">CSW64_06270</name>
</gene>
<dbReference type="KEGG" id="cmb:CSW64_06270"/>
<proteinExistence type="predicted"/>
<name>A0A2D2AVL6_9CAUL</name>
<reference evidence="1 2" key="1">
    <citation type="submission" date="2017-10" db="EMBL/GenBank/DDBJ databases">
        <title>Genome sequence of Caulobacter mirabilis FWC38.</title>
        <authorList>
            <person name="Fiebig A."/>
            <person name="Crosson S."/>
        </authorList>
    </citation>
    <scope>NUCLEOTIDE SEQUENCE [LARGE SCALE GENOMIC DNA]</scope>
    <source>
        <strain evidence="1 2">FWC 38</strain>
    </source>
</reference>
<evidence type="ECO:0000313" key="1">
    <source>
        <dbReference type="EMBL" id="ATQ42048.1"/>
    </source>
</evidence>
<evidence type="ECO:0000313" key="2">
    <source>
        <dbReference type="Proteomes" id="UP000228945"/>
    </source>
</evidence>
<dbReference type="Proteomes" id="UP000228945">
    <property type="component" value="Chromosome"/>
</dbReference>
<dbReference type="EMBL" id="CP024201">
    <property type="protein sequence ID" value="ATQ42048.1"/>
    <property type="molecule type" value="Genomic_DNA"/>
</dbReference>
<protein>
    <submittedName>
        <fullName evidence="1">Uncharacterized protein</fullName>
    </submittedName>
</protein>
<organism evidence="1 2">
    <name type="scientific">Caulobacter mirabilis</name>
    <dbReference type="NCBI Taxonomy" id="69666"/>
    <lineage>
        <taxon>Bacteria</taxon>
        <taxon>Pseudomonadati</taxon>
        <taxon>Pseudomonadota</taxon>
        <taxon>Alphaproteobacteria</taxon>
        <taxon>Caulobacterales</taxon>
        <taxon>Caulobacteraceae</taxon>
        <taxon>Caulobacter</taxon>
    </lineage>
</organism>
<dbReference type="RefSeq" id="WP_099621304.1">
    <property type="nucleotide sequence ID" value="NZ_CP024201.1"/>
</dbReference>
<dbReference type="OrthoDB" id="2568996at2"/>
<sequence>MLLLRRAGDPAPFEEALVHACLHNQAYDPQCEHDRSAYLARLILETGDRTRLFTRLASRIDDPDVDVALLFDVIARLAAEGGEAEAAAVRRAYADLPDEGRLDAMEAMVRLDGLPALLRCAERLEQDLDEDGWRGKHLLDALKTRGKPDIDRALSAARAEHPSLERLMAHLEAPDAPTLYADWPRDFPTVRAELRRGIGPRGALYKVLSDDEWRLICEDFRSQTQVGLARPYLRLFARRRFIGGPAELVGWMNGSDSRASWSATLALGWIASPLVREMALQQLRAGKPRGARLLQANYRPGDFDLLLPMLRDAPSDEVAHDLSLAVLDLIGENNPPIDESLDILVALYEHTPCSMCRGDAVSHLVKAGQTPTWIAEECRFDADPNTAGLFAAPGCSPLGELSARSDD</sequence>
<dbReference type="AlphaFoldDB" id="A0A2D2AVL6"/>
<accession>A0A2D2AVL6</accession>